<dbReference type="PANTHER" id="PTHR10846">
    <property type="entry name" value="SODIUM/POTASSIUM/CALCIUM EXCHANGER"/>
    <property type="match status" value="1"/>
</dbReference>
<keyword evidence="8" id="KW-0732">Signal</keyword>
<dbReference type="Pfam" id="PF01699">
    <property type="entry name" value="Na_Ca_ex"/>
    <property type="match status" value="2"/>
</dbReference>
<feature type="transmembrane region" description="Helical" evidence="17">
    <location>
        <begin position="192"/>
        <end position="213"/>
    </location>
</feature>
<keyword evidence="12 17" id="KW-1133">Transmembrane helix</keyword>
<evidence type="ECO:0000256" key="13">
    <source>
        <dbReference type="ARBA" id="ARBA00023053"/>
    </source>
</evidence>
<dbReference type="InterPro" id="IPR029044">
    <property type="entry name" value="Nucleotide-diphossugar_trans"/>
</dbReference>
<dbReference type="EMBL" id="CAJPWZ010000704">
    <property type="protein sequence ID" value="CAG2198926.1"/>
    <property type="molecule type" value="Genomic_DNA"/>
</dbReference>
<feature type="transmembrane region" description="Helical" evidence="17">
    <location>
        <begin position="458"/>
        <end position="480"/>
    </location>
</feature>
<evidence type="ECO:0000256" key="1">
    <source>
        <dbReference type="ARBA" id="ARBA00004141"/>
    </source>
</evidence>
<evidence type="ECO:0000256" key="12">
    <source>
        <dbReference type="ARBA" id="ARBA00022989"/>
    </source>
</evidence>
<keyword evidence="6" id="KW-0109">Calcium transport</keyword>
<feature type="transmembrane region" description="Helical" evidence="17">
    <location>
        <begin position="123"/>
        <end position="147"/>
    </location>
</feature>
<keyword evidence="16" id="KW-0739">Sodium transport</keyword>
<keyword evidence="9" id="KW-0106">Calcium</keyword>
<evidence type="ECO:0000256" key="3">
    <source>
        <dbReference type="ARBA" id="ARBA00022448"/>
    </source>
</evidence>
<evidence type="ECO:0000256" key="15">
    <source>
        <dbReference type="ARBA" id="ARBA00023136"/>
    </source>
</evidence>
<evidence type="ECO:0000313" key="19">
    <source>
        <dbReference type="EMBL" id="CAG2198926.1"/>
    </source>
</evidence>
<keyword evidence="5" id="KW-0633">Potassium transport</keyword>
<feature type="domain" description="Sodium/calcium exchanger membrane region" evidence="18">
    <location>
        <begin position="423"/>
        <end position="541"/>
    </location>
</feature>
<evidence type="ECO:0000256" key="14">
    <source>
        <dbReference type="ARBA" id="ARBA00023065"/>
    </source>
</evidence>
<feature type="transmembrane region" description="Helical" evidence="17">
    <location>
        <begin position="84"/>
        <end position="102"/>
    </location>
</feature>
<gene>
    <name evidence="19" type="ORF">MEDL_13693</name>
</gene>
<keyword evidence="15 17" id="KW-0472">Membrane</keyword>
<keyword evidence="4" id="KW-0050">Antiport</keyword>
<dbReference type="GO" id="GO:0006874">
    <property type="term" value="P:intracellular calcium ion homeostasis"/>
    <property type="evidence" value="ECO:0007669"/>
    <property type="project" value="TreeGrafter"/>
</dbReference>
<evidence type="ECO:0000256" key="8">
    <source>
        <dbReference type="ARBA" id="ARBA00022729"/>
    </source>
</evidence>
<evidence type="ECO:0000256" key="2">
    <source>
        <dbReference type="ARBA" id="ARBA00005364"/>
    </source>
</evidence>
<dbReference type="GO" id="GO:0008273">
    <property type="term" value="F:calcium, potassium:sodium antiporter activity"/>
    <property type="evidence" value="ECO:0007669"/>
    <property type="project" value="TreeGrafter"/>
</dbReference>
<dbReference type="OrthoDB" id="2127281at2759"/>
<name>A0A8S3QVS0_MYTED</name>
<dbReference type="AlphaFoldDB" id="A0A8S3QVS0"/>
<organism evidence="19 20">
    <name type="scientific">Mytilus edulis</name>
    <name type="common">Blue mussel</name>
    <dbReference type="NCBI Taxonomy" id="6550"/>
    <lineage>
        <taxon>Eukaryota</taxon>
        <taxon>Metazoa</taxon>
        <taxon>Spiralia</taxon>
        <taxon>Lophotrochozoa</taxon>
        <taxon>Mollusca</taxon>
        <taxon>Bivalvia</taxon>
        <taxon>Autobranchia</taxon>
        <taxon>Pteriomorphia</taxon>
        <taxon>Mytilida</taxon>
        <taxon>Mytiloidea</taxon>
        <taxon>Mytilidae</taxon>
        <taxon>Mytilinae</taxon>
        <taxon>Mytilus</taxon>
    </lineage>
</organism>
<evidence type="ECO:0000256" key="4">
    <source>
        <dbReference type="ARBA" id="ARBA00022449"/>
    </source>
</evidence>
<dbReference type="PANTHER" id="PTHR10846:SF73">
    <property type="entry name" value="SODIUM_CALCIUM EXCHANGER MEMBRANE REGION DOMAIN-CONTAINING PROTEIN"/>
    <property type="match status" value="1"/>
</dbReference>
<evidence type="ECO:0000256" key="11">
    <source>
        <dbReference type="ARBA" id="ARBA00022958"/>
    </source>
</evidence>
<evidence type="ECO:0000256" key="16">
    <source>
        <dbReference type="ARBA" id="ARBA00023201"/>
    </source>
</evidence>
<dbReference type="Gene3D" id="3.90.550.10">
    <property type="entry name" value="Spore Coat Polysaccharide Biosynthesis Protein SpsA, Chain A"/>
    <property type="match status" value="1"/>
</dbReference>
<protein>
    <submittedName>
        <fullName evidence="19">SLC24A4</fullName>
    </submittedName>
</protein>
<keyword evidence="11" id="KW-0630">Potassium</keyword>
<evidence type="ECO:0000256" key="9">
    <source>
        <dbReference type="ARBA" id="ARBA00022837"/>
    </source>
</evidence>
<comment type="similarity">
    <text evidence="2">Belongs to the Ca(2+):cation antiporter (CaCA) (TC 2.A.19) family. SLC24A subfamily.</text>
</comment>
<feature type="domain" description="Sodium/calcium exchanger membrane region" evidence="18">
    <location>
        <begin position="88"/>
        <end position="229"/>
    </location>
</feature>
<dbReference type="InterPro" id="IPR004481">
    <property type="entry name" value="K/Na/Ca-exchanger"/>
</dbReference>
<dbReference type="FunFam" id="1.20.1420.30:FF:000004">
    <property type="entry name" value="Sodium/potassium/calcium exchanger 2 isoform 1"/>
    <property type="match status" value="1"/>
</dbReference>
<evidence type="ECO:0000256" key="10">
    <source>
        <dbReference type="ARBA" id="ARBA00022847"/>
    </source>
</evidence>
<dbReference type="InterPro" id="IPR004837">
    <property type="entry name" value="NaCa_Exmemb"/>
</dbReference>
<evidence type="ECO:0000256" key="7">
    <source>
        <dbReference type="ARBA" id="ARBA00022692"/>
    </source>
</evidence>
<evidence type="ECO:0000259" key="18">
    <source>
        <dbReference type="Pfam" id="PF01699"/>
    </source>
</evidence>
<keyword evidence="10" id="KW-0769">Symport</keyword>
<evidence type="ECO:0000256" key="17">
    <source>
        <dbReference type="SAM" id="Phobius"/>
    </source>
</evidence>
<keyword evidence="13" id="KW-0915">Sodium</keyword>
<keyword evidence="7 17" id="KW-0812">Transmembrane</keyword>
<dbReference type="GO" id="GO:0015293">
    <property type="term" value="F:symporter activity"/>
    <property type="evidence" value="ECO:0007669"/>
    <property type="project" value="UniProtKB-KW"/>
</dbReference>
<dbReference type="NCBIfam" id="TIGR00367">
    <property type="entry name" value="calcium/sodium antiporter"/>
    <property type="match status" value="1"/>
</dbReference>
<evidence type="ECO:0000313" key="20">
    <source>
        <dbReference type="Proteomes" id="UP000683360"/>
    </source>
</evidence>
<dbReference type="Pfam" id="PF13896">
    <property type="entry name" value="Glyco_transf_49"/>
    <property type="match status" value="2"/>
</dbReference>
<dbReference type="GO" id="GO:0005886">
    <property type="term" value="C:plasma membrane"/>
    <property type="evidence" value="ECO:0007669"/>
    <property type="project" value="TreeGrafter"/>
</dbReference>
<reference evidence="19" key="1">
    <citation type="submission" date="2021-03" db="EMBL/GenBank/DDBJ databases">
        <authorList>
            <person name="Bekaert M."/>
        </authorList>
    </citation>
    <scope>NUCLEOTIDE SEQUENCE</scope>
</reference>
<sequence length="865" mass="99684">MANSTVNSYQTKYSEHLRTSTIMSMETTIRPLESTIIYVLNNITNDSTMPNITILKPTPICTEPAFHEFPPDAFTNTQREHGALIVHVMVVIYMFAALAVVCDDYFVTSLDRICQKLGFSEDVAGATFMAAGSSAPELFTAIIGVFITKGDVGVGTIVGSAVFNILFVIGICGILAGQVVTLSWWMMCRDSFYYSLSVVVLILVVSDGIVTWYESLIMLILYAGYIVVMRYNTFLQSWFANKIDQIKSSNILPINGAKRAFPGDYEVFTDEDDEVFTAIETKKWRDRELPPDEYAKSTQIKPHFCDFVFRMMMMKKFKSLTRFRSAACLIISYRKRMLKDEAYLKRQQFRKMAHKSSVMSYTRSIRGWFNITMEGEDWDYWRKVPSLDDGYIVMTKWALSYPLKTVLYYTVPDCRKERWENWFLLTFVMSIVWIALFSYIMVWMVTVVGFTLDIPDSVMGITFLAAGTSIPDAMASVFVVKQGMGDMAISNCLGSNIFDILLGLSLPWFLKTGIAYSGTTVKINSNGMLYSIILLFITVIITEDVVWISNKHYSGVFGLMKLTLPKTLPQNLTKAIGLVENQSDWYLGKLWKNHRPWRALGRGFNTGVILLDLQKLRDMGWMELWNKIAQEELQTMLYTSLADQDIFNTVLKLHPYLLYQLPCQWNVQLSDNTRSEQCYSEISDLKQYYPVNYLRNVALKQVNTPYVFLSDVDFLPMHGLYEYLKKALPLMDMENSKKNFMWPKGHAQTNYAKWRISTQPYKVEWNHDFEPYIVVGKDIPKFDQRFVGFGWNKVSHIMELDVLGYEYYVLPNAFMIHMPHAPSFDIAKFRSSSNYRRCLKLLKAEFKRDLSLKHGLKALKYLSND</sequence>
<dbReference type="Proteomes" id="UP000683360">
    <property type="component" value="Unassembled WGS sequence"/>
</dbReference>
<evidence type="ECO:0000256" key="5">
    <source>
        <dbReference type="ARBA" id="ARBA00022538"/>
    </source>
</evidence>
<keyword evidence="3" id="KW-0813">Transport</keyword>
<dbReference type="GO" id="GO:0005262">
    <property type="term" value="F:calcium channel activity"/>
    <property type="evidence" value="ECO:0007669"/>
    <property type="project" value="TreeGrafter"/>
</dbReference>
<comment type="subcellular location">
    <subcellularLocation>
        <location evidence="1">Membrane</location>
        <topology evidence="1">Multi-pass membrane protein</topology>
    </subcellularLocation>
</comment>
<feature type="transmembrane region" description="Helical" evidence="17">
    <location>
        <begin position="530"/>
        <end position="550"/>
    </location>
</feature>
<keyword evidence="20" id="KW-1185">Reference proteome</keyword>
<dbReference type="SUPFAM" id="SSF53448">
    <property type="entry name" value="Nucleotide-diphospho-sugar transferases"/>
    <property type="match status" value="2"/>
</dbReference>
<dbReference type="Gene3D" id="1.20.1420.30">
    <property type="entry name" value="NCX, central ion-binding region"/>
    <property type="match status" value="2"/>
</dbReference>
<accession>A0A8S3QVS0</accession>
<evidence type="ECO:0000256" key="6">
    <source>
        <dbReference type="ARBA" id="ARBA00022568"/>
    </source>
</evidence>
<comment type="caution">
    <text evidence="19">The sequence shown here is derived from an EMBL/GenBank/DDBJ whole genome shotgun (WGS) entry which is preliminary data.</text>
</comment>
<proteinExistence type="inferred from homology"/>
<keyword evidence="14" id="KW-0406">Ion transport</keyword>
<feature type="transmembrane region" description="Helical" evidence="17">
    <location>
        <begin position="422"/>
        <end position="446"/>
    </location>
</feature>
<dbReference type="FunFam" id="1.20.1420.30:FF:000009">
    <property type="entry name" value="sodium/potassium/calcium exchanger 5 isoform X2"/>
    <property type="match status" value="1"/>
</dbReference>
<dbReference type="InterPro" id="IPR044880">
    <property type="entry name" value="NCX_ion-bd_dom_sf"/>
</dbReference>
<feature type="transmembrane region" description="Helical" evidence="17">
    <location>
        <begin position="153"/>
        <end position="180"/>
    </location>
</feature>